<feature type="domain" description="Restriction endonuclease type IV Mrr" evidence="2">
    <location>
        <begin position="93"/>
        <end position="196"/>
    </location>
</feature>
<keyword evidence="3" id="KW-0378">Hydrolase</keyword>
<organism evidence="3 4">
    <name type="scientific">Lampropedia puyangensis</name>
    <dbReference type="NCBI Taxonomy" id="1330072"/>
    <lineage>
        <taxon>Bacteria</taxon>
        <taxon>Pseudomonadati</taxon>
        <taxon>Pseudomonadota</taxon>
        <taxon>Betaproteobacteria</taxon>
        <taxon>Burkholderiales</taxon>
        <taxon>Comamonadaceae</taxon>
        <taxon>Lampropedia</taxon>
    </lineage>
</organism>
<dbReference type="AlphaFoldDB" id="A0A4S8FC51"/>
<evidence type="ECO:0000313" key="4">
    <source>
        <dbReference type="Proteomes" id="UP000308917"/>
    </source>
</evidence>
<dbReference type="InterPro" id="IPR011335">
    <property type="entry name" value="Restrct_endonuc-II-like"/>
</dbReference>
<dbReference type="GO" id="GO:0009307">
    <property type="term" value="P:DNA restriction-modification system"/>
    <property type="evidence" value="ECO:0007669"/>
    <property type="project" value="InterPro"/>
</dbReference>
<keyword evidence="1" id="KW-0812">Transmembrane</keyword>
<keyword evidence="1" id="KW-0472">Membrane</keyword>
<keyword evidence="1" id="KW-1133">Transmembrane helix</keyword>
<dbReference type="InterPro" id="IPR007560">
    <property type="entry name" value="Restrct_endonuc_IV_Mrr"/>
</dbReference>
<accession>A0A4S8FC51</accession>
<proteinExistence type="predicted"/>
<dbReference type="GO" id="GO:0003677">
    <property type="term" value="F:DNA binding"/>
    <property type="evidence" value="ECO:0007669"/>
    <property type="project" value="InterPro"/>
</dbReference>
<evidence type="ECO:0000313" key="3">
    <source>
        <dbReference type="EMBL" id="THU04114.1"/>
    </source>
</evidence>
<dbReference type="Pfam" id="PF04471">
    <property type="entry name" value="Mrr_cat"/>
    <property type="match status" value="1"/>
</dbReference>
<evidence type="ECO:0000256" key="1">
    <source>
        <dbReference type="SAM" id="Phobius"/>
    </source>
</evidence>
<dbReference type="OrthoDB" id="8776507at2"/>
<dbReference type="GO" id="GO:0004519">
    <property type="term" value="F:endonuclease activity"/>
    <property type="evidence" value="ECO:0007669"/>
    <property type="project" value="UniProtKB-KW"/>
</dbReference>
<name>A0A4S8FC51_9BURK</name>
<comment type="caution">
    <text evidence="3">The sequence shown here is derived from an EMBL/GenBank/DDBJ whole genome shotgun (WGS) entry which is preliminary data.</text>
</comment>
<dbReference type="Proteomes" id="UP000308917">
    <property type="component" value="Unassembled WGS sequence"/>
</dbReference>
<feature type="transmembrane region" description="Helical" evidence="1">
    <location>
        <begin position="30"/>
        <end position="50"/>
    </location>
</feature>
<feature type="transmembrane region" description="Helical" evidence="1">
    <location>
        <begin position="56"/>
        <end position="74"/>
    </location>
</feature>
<keyword evidence="4" id="KW-1185">Reference proteome</keyword>
<keyword evidence="3" id="KW-0540">Nuclease</keyword>
<sequence length="209" mass="23578">MQHAFPFLETHIAVKFSIPRHSIFGILLRSPWWVSIMLAIALSALLAAFIPREYVFFAIVSTFPLLLVGLVAGWRQLHMPSQERRAAVLTQANQMNWDTFSKNSLESWRILGIHATASEHAGADWRIAQEGKYTLVYARRWKAAVHGLEPLRQLAEAMEATGIHHGLYFAVEGELSPPAQRYAREHNIQVWSGDSLSLFLLGKLPPNAE</sequence>
<evidence type="ECO:0000259" key="2">
    <source>
        <dbReference type="Pfam" id="PF04471"/>
    </source>
</evidence>
<dbReference type="SUPFAM" id="SSF52980">
    <property type="entry name" value="Restriction endonuclease-like"/>
    <property type="match status" value="1"/>
</dbReference>
<gene>
    <name evidence="3" type="ORF">E9531_05165</name>
</gene>
<dbReference type="EMBL" id="STFG01000003">
    <property type="protein sequence ID" value="THU04114.1"/>
    <property type="molecule type" value="Genomic_DNA"/>
</dbReference>
<reference evidence="3 4" key="1">
    <citation type="journal article" date="2015" name="Antonie Van Leeuwenhoek">
        <title>Lampropedia puyangensis sp. nov., isolated from symptomatic bark of Populus ? euramericana canker and emended description of Lampropedia hyalina (Ehrenberg 1832) Lee et al. 2004.</title>
        <authorList>
            <person name="Li Y."/>
            <person name="Wang T."/>
            <person name="Piao C.G."/>
            <person name="Wang L.F."/>
            <person name="Tian G.Z."/>
            <person name="Zhu T.H."/>
            <person name="Guo M.W."/>
        </authorList>
    </citation>
    <scope>NUCLEOTIDE SEQUENCE [LARGE SCALE GENOMIC DNA]</scope>
    <source>
        <strain evidence="3 4">2-bin</strain>
    </source>
</reference>
<protein>
    <submittedName>
        <fullName evidence="3">Restriction endonuclease</fullName>
    </submittedName>
</protein>
<keyword evidence="3" id="KW-0255">Endonuclease</keyword>
<dbReference type="RefSeq" id="WP_136572679.1">
    <property type="nucleotide sequence ID" value="NZ_STFG01000003.1"/>
</dbReference>